<evidence type="ECO:0008006" key="3">
    <source>
        <dbReference type="Google" id="ProtNLM"/>
    </source>
</evidence>
<sequence>MITGIVNADFEPIISLSVCGSDGKIYTQDAIVDTGFNGWLSLPPDLIAQLNLRWKRRGRAILGDGSECVFNIYEAVLVWDGDILTIPIDEADSEPLVGMSLMEGYQLMVQVFEGGRVELSKVNTI</sequence>
<gene>
    <name evidence="1" type="ORF">NIES4072_05610</name>
</gene>
<dbReference type="OrthoDB" id="573359at2"/>
<dbReference type="AlphaFoldDB" id="A0A2R5FFR0"/>
<proteinExistence type="predicted"/>
<dbReference type="Proteomes" id="UP000245124">
    <property type="component" value="Unassembled WGS sequence"/>
</dbReference>
<keyword evidence="2" id="KW-1185">Reference proteome</keyword>
<evidence type="ECO:0000313" key="1">
    <source>
        <dbReference type="EMBL" id="GBG16915.1"/>
    </source>
</evidence>
<name>A0A2R5FFR0_NOSCO</name>
<accession>A0A2R5FFR0</accession>
<dbReference type="EMBL" id="BDUD01000001">
    <property type="protein sequence ID" value="GBG16915.1"/>
    <property type="molecule type" value="Genomic_DNA"/>
</dbReference>
<protein>
    <recommendedName>
        <fullName evidence="3">Clan AA aspartic protease</fullName>
    </recommendedName>
</protein>
<dbReference type="RefSeq" id="WP_109007211.1">
    <property type="nucleotide sequence ID" value="NZ_BDUD01000001.1"/>
</dbReference>
<evidence type="ECO:0000313" key="2">
    <source>
        <dbReference type="Proteomes" id="UP000245124"/>
    </source>
</evidence>
<comment type="caution">
    <text evidence="1">The sequence shown here is derived from an EMBL/GenBank/DDBJ whole genome shotgun (WGS) entry which is preliminary data.</text>
</comment>
<reference evidence="1 2" key="1">
    <citation type="submission" date="2017-06" db="EMBL/GenBank/DDBJ databases">
        <title>Genome sequencing of cyanobaciteial culture collection at National Institute for Environmental Studies (NIES).</title>
        <authorList>
            <person name="Hirose Y."/>
            <person name="Shimura Y."/>
            <person name="Fujisawa T."/>
            <person name="Nakamura Y."/>
            <person name="Kawachi M."/>
        </authorList>
    </citation>
    <scope>NUCLEOTIDE SEQUENCE [LARGE SCALE GENOMIC DNA]</scope>
    <source>
        <strain evidence="1 2">NIES-4072</strain>
    </source>
</reference>
<organism evidence="1 2">
    <name type="scientific">Nostoc commune NIES-4072</name>
    <dbReference type="NCBI Taxonomy" id="2005467"/>
    <lineage>
        <taxon>Bacteria</taxon>
        <taxon>Bacillati</taxon>
        <taxon>Cyanobacteriota</taxon>
        <taxon>Cyanophyceae</taxon>
        <taxon>Nostocales</taxon>
        <taxon>Nostocaceae</taxon>
        <taxon>Nostoc</taxon>
    </lineage>
</organism>